<comment type="subunit">
    <text evidence="9">Homodimer.</text>
</comment>
<feature type="transmembrane region" description="Helical" evidence="9">
    <location>
        <begin position="432"/>
        <end position="455"/>
    </location>
</feature>
<evidence type="ECO:0000256" key="5">
    <source>
        <dbReference type="ARBA" id="ARBA00022842"/>
    </source>
</evidence>
<dbReference type="SUPFAM" id="SSF54631">
    <property type="entry name" value="CBS-domain pair"/>
    <property type="match status" value="1"/>
</dbReference>
<dbReference type="GO" id="GO:0015095">
    <property type="term" value="F:magnesium ion transmembrane transporter activity"/>
    <property type="evidence" value="ECO:0007669"/>
    <property type="project" value="UniProtKB-UniRule"/>
</dbReference>
<dbReference type="Pfam" id="PF03448">
    <property type="entry name" value="MgtE_N"/>
    <property type="match status" value="1"/>
</dbReference>
<dbReference type="Gene3D" id="1.10.357.20">
    <property type="entry name" value="SLC41 divalent cation transporters, integral membrane domain"/>
    <property type="match status" value="1"/>
</dbReference>
<dbReference type="InterPro" id="IPR000644">
    <property type="entry name" value="CBS_dom"/>
</dbReference>
<evidence type="ECO:0000256" key="6">
    <source>
        <dbReference type="ARBA" id="ARBA00022989"/>
    </source>
</evidence>
<protein>
    <recommendedName>
        <fullName evidence="9">Magnesium transporter MgtE</fullName>
    </recommendedName>
</protein>
<feature type="transmembrane region" description="Helical" evidence="9">
    <location>
        <begin position="316"/>
        <end position="337"/>
    </location>
</feature>
<dbReference type="SUPFAM" id="SSF161093">
    <property type="entry name" value="MgtE membrane domain-like"/>
    <property type="match status" value="1"/>
</dbReference>
<evidence type="ECO:0000256" key="9">
    <source>
        <dbReference type="RuleBase" id="RU362011"/>
    </source>
</evidence>
<dbReference type="SUPFAM" id="SSF158791">
    <property type="entry name" value="MgtE N-terminal domain-like"/>
    <property type="match status" value="1"/>
</dbReference>
<comment type="similarity">
    <text evidence="2 9">Belongs to the SLC41A transporter family.</text>
</comment>
<dbReference type="InterPro" id="IPR006669">
    <property type="entry name" value="MgtE_transporter"/>
</dbReference>
<dbReference type="GO" id="GO:0046872">
    <property type="term" value="F:metal ion binding"/>
    <property type="evidence" value="ECO:0007669"/>
    <property type="project" value="UniProtKB-KW"/>
</dbReference>
<dbReference type="AlphaFoldDB" id="A0A5B7ZY87"/>
<feature type="domain" description="CBS" evidence="10">
    <location>
        <begin position="200"/>
        <end position="256"/>
    </location>
</feature>
<organism evidence="11 12">
    <name type="scientific">Hymenobacter jejuensis</name>
    <dbReference type="NCBI Taxonomy" id="2502781"/>
    <lineage>
        <taxon>Bacteria</taxon>
        <taxon>Pseudomonadati</taxon>
        <taxon>Bacteroidota</taxon>
        <taxon>Cytophagia</taxon>
        <taxon>Cytophagales</taxon>
        <taxon>Hymenobacteraceae</taxon>
        <taxon>Hymenobacter</taxon>
    </lineage>
</organism>
<keyword evidence="3 9" id="KW-0813">Transport</keyword>
<keyword evidence="7 9" id="KW-0472">Membrane</keyword>
<comment type="subcellular location">
    <subcellularLocation>
        <location evidence="9">Cell membrane</location>
        <topology evidence="9">Multi-pass membrane protein</topology>
    </subcellularLocation>
    <subcellularLocation>
        <location evidence="1">Membrane</location>
        <topology evidence="1">Multi-pass membrane protein</topology>
    </subcellularLocation>
</comment>
<dbReference type="PANTHER" id="PTHR43773:SF1">
    <property type="entry name" value="MAGNESIUM TRANSPORTER MGTE"/>
    <property type="match status" value="1"/>
</dbReference>
<dbReference type="InterPro" id="IPR006667">
    <property type="entry name" value="SLC41_membr_dom"/>
</dbReference>
<dbReference type="KEGG" id="hyj:FHG12_06870"/>
<dbReference type="OrthoDB" id="9790355at2"/>
<gene>
    <name evidence="11" type="primary">mgtE</name>
    <name evidence="11" type="ORF">FHG12_06870</name>
</gene>
<evidence type="ECO:0000256" key="3">
    <source>
        <dbReference type="ARBA" id="ARBA00022448"/>
    </source>
</evidence>
<evidence type="ECO:0000256" key="7">
    <source>
        <dbReference type="ARBA" id="ARBA00023136"/>
    </source>
</evidence>
<dbReference type="Pfam" id="PF01769">
    <property type="entry name" value="MgtE"/>
    <property type="match status" value="1"/>
</dbReference>
<dbReference type="Gene3D" id="3.10.580.10">
    <property type="entry name" value="CBS-domain"/>
    <property type="match status" value="1"/>
</dbReference>
<dbReference type="InterPro" id="IPR006668">
    <property type="entry name" value="Mg_transptr_MgtE_intracell_dom"/>
</dbReference>
<sequence length="460" mass="51797">MNQHPTTDQITSLIQEGEFFKLKEVLKEFEPAELVELIEAEEEREQLIIFRLLPLRLATQVFEYLDLDIQKHFLVNLSQDKITDILNEMSPDDRTALLEFLPDDFVKSLIQTLSEPERKVTLELLGYPEYSVGRLMTPDYIAIRENWTVQQVLDYIRQHGGQSETLSVLYVTDSRGVLIDDIRIREFLLADPAMRVNELMDRRYVSLRAMQDQEEAIEVFRKNDRIALPVVNDDGVLFGIVTIDDILDIREEEDTEDIQKLGGSEALDEPYLIISLARMVRKRAGWLVILFLGEMFTATAMGFFEGEIEKAVVLALFVPLIISSGGNAGSQATSLIIRAMSLGEVTLGEWWRVMRREILSGLALGAILGLVGFIRIVIWQLSGFKDYGTHWTLIGFTVGFSLVGIVLWGSLAGSMLPLLLKKLGFDPATSSAPFVATLVDVTGLVIYFSVATLFLKGTIL</sequence>
<dbReference type="PROSITE" id="PS51371">
    <property type="entry name" value="CBS"/>
    <property type="match status" value="1"/>
</dbReference>
<dbReference type="PANTHER" id="PTHR43773">
    <property type="entry name" value="MAGNESIUM TRANSPORTER MGTE"/>
    <property type="match status" value="1"/>
</dbReference>
<keyword evidence="12" id="KW-1185">Reference proteome</keyword>
<evidence type="ECO:0000256" key="4">
    <source>
        <dbReference type="ARBA" id="ARBA00022692"/>
    </source>
</evidence>
<dbReference type="RefSeq" id="WP_139515027.1">
    <property type="nucleotide sequence ID" value="NZ_CP040896.1"/>
</dbReference>
<evidence type="ECO:0000256" key="8">
    <source>
        <dbReference type="PROSITE-ProRule" id="PRU00703"/>
    </source>
</evidence>
<dbReference type="InterPro" id="IPR038076">
    <property type="entry name" value="MgtE_N_sf"/>
</dbReference>
<reference evidence="11 12" key="1">
    <citation type="submission" date="2019-06" db="EMBL/GenBank/DDBJ databases">
        <authorList>
            <person name="Srinivasan S."/>
        </authorList>
    </citation>
    <scope>NUCLEOTIDE SEQUENCE [LARGE SCALE GENOMIC DNA]</scope>
    <source>
        <strain evidence="11 12">17J68-5</strain>
    </source>
</reference>
<dbReference type="InterPro" id="IPR046342">
    <property type="entry name" value="CBS_dom_sf"/>
</dbReference>
<dbReference type="SMART" id="SM00116">
    <property type="entry name" value="CBS"/>
    <property type="match status" value="1"/>
</dbReference>
<dbReference type="CDD" id="cd04606">
    <property type="entry name" value="CBS_pair_Mg_transporter"/>
    <property type="match status" value="1"/>
</dbReference>
<keyword evidence="4 9" id="KW-0812">Transmembrane</keyword>
<dbReference type="SMART" id="SM00924">
    <property type="entry name" value="MgtE_N"/>
    <property type="match status" value="1"/>
</dbReference>
<dbReference type="Proteomes" id="UP000305398">
    <property type="component" value="Chromosome"/>
</dbReference>
<dbReference type="NCBIfam" id="TIGR00400">
    <property type="entry name" value="mgtE"/>
    <property type="match status" value="1"/>
</dbReference>
<feature type="transmembrane region" description="Helical" evidence="9">
    <location>
        <begin position="358"/>
        <end position="381"/>
    </location>
</feature>
<dbReference type="Pfam" id="PF00571">
    <property type="entry name" value="CBS"/>
    <property type="match status" value="2"/>
</dbReference>
<name>A0A5B7ZY87_9BACT</name>
<evidence type="ECO:0000259" key="10">
    <source>
        <dbReference type="PROSITE" id="PS51371"/>
    </source>
</evidence>
<feature type="transmembrane region" description="Helical" evidence="9">
    <location>
        <begin position="393"/>
        <end position="420"/>
    </location>
</feature>
<evidence type="ECO:0000256" key="2">
    <source>
        <dbReference type="ARBA" id="ARBA00009749"/>
    </source>
</evidence>
<comment type="function">
    <text evidence="9">Acts as a magnesium transporter.</text>
</comment>
<feature type="transmembrane region" description="Helical" evidence="9">
    <location>
        <begin position="284"/>
        <end position="304"/>
    </location>
</feature>
<accession>A0A5B7ZY87</accession>
<evidence type="ECO:0000256" key="1">
    <source>
        <dbReference type="ARBA" id="ARBA00004141"/>
    </source>
</evidence>
<dbReference type="GO" id="GO:0005886">
    <property type="term" value="C:plasma membrane"/>
    <property type="evidence" value="ECO:0007669"/>
    <property type="project" value="UniProtKB-SubCell"/>
</dbReference>
<proteinExistence type="inferred from homology"/>
<evidence type="ECO:0000313" key="11">
    <source>
        <dbReference type="EMBL" id="QDA59847.1"/>
    </source>
</evidence>
<keyword evidence="9" id="KW-0479">Metal-binding</keyword>
<keyword evidence="8" id="KW-0129">CBS domain</keyword>
<keyword evidence="9" id="KW-1003">Cell membrane</keyword>
<dbReference type="InterPro" id="IPR036739">
    <property type="entry name" value="SLC41_membr_dom_sf"/>
</dbReference>
<dbReference type="Gene3D" id="1.25.60.10">
    <property type="entry name" value="MgtE N-terminal domain-like"/>
    <property type="match status" value="1"/>
</dbReference>
<dbReference type="EMBL" id="CP040896">
    <property type="protein sequence ID" value="QDA59847.1"/>
    <property type="molecule type" value="Genomic_DNA"/>
</dbReference>
<evidence type="ECO:0000313" key="12">
    <source>
        <dbReference type="Proteomes" id="UP000305398"/>
    </source>
</evidence>
<keyword evidence="5 9" id="KW-0460">Magnesium</keyword>
<keyword evidence="6 9" id="KW-1133">Transmembrane helix</keyword>